<feature type="compositionally biased region" description="Gly residues" evidence="1">
    <location>
        <begin position="267"/>
        <end position="279"/>
    </location>
</feature>
<dbReference type="InterPro" id="IPR026467">
    <property type="entry name" value="Ser/Gly_Cys_C_dom"/>
</dbReference>
<protein>
    <submittedName>
        <fullName evidence="3">Uncharacterized protein (TIGR04222 family)</fullName>
    </submittedName>
</protein>
<evidence type="ECO:0000256" key="1">
    <source>
        <dbReference type="SAM" id="MobiDB-lite"/>
    </source>
</evidence>
<dbReference type="Proteomes" id="UP000565579">
    <property type="component" value="Unassembled WGS sequence"/>
</dbReference>
<dbReference type="NCBIfam" id="TIGR04222">
    <property type="entry name" value="near_uncomplex"/>
    <property type="match status" value="1"/>
</dbReference>
<evidence type="ECO:0000256" key="2">
    <source>
        <dbReference type="SAM" id="Phobius"/>
    </source>
</evidence>
<evidence type="ECO:0000313" key="3">
    <source>
        <dbReference type="EMBL" id="MBB6549212.1"/>
    </source>
</evidence>
<proteinExistence type="predicted"/>
<organism evidence="3 4">
    <name type="scientific">Nonomuraea rubra</name>
    <dbReference type="NCBI Taxonomy" id="46180"/>
    <lineage>
        <taxon>Bacteria</taxon>
        <taxon>Bacillati</taxon>
        <taxon>Actinomycetota</taxon>
        <taxon>Actinomycetes</taxon>
        <taxon>Streptosporangiales</taxon>
        <taxon>Streptosporangiaceae</taxon>
        <taxon>Nonomuraea</taxon>
    </lineage>
</organism>
<feature type="transmembrane region" description="Helical" evidence="2">
    <location>
        <begin position="181"/>
        <end position="201"/>
    </location>
</feature>
<feature type="region of interest" description="Disordered" evidence="1">
    <location>
        <begin position="236"/>
        <end position="279"/>
    </location>
</feature>
<keyword evidence="2" id="KW-0812">Transmembrane</keyword>
<accession>A0A7X0TZ19</accession>
<name>A0A7X0TZ19_9ACTN</name>
<dbReference type="EMBL" id="JACHMI010000001">
    <property type="protein sequence ID" value="MBB6549212.1"/>
    <property type="molecule type" value="Genomic_DNA"/>
</dbReference>
<sequence>MVVIVAAVLALGLVAVVALVLVECLLRWRLRHGTADELRSACELAVFVKGRHSLAHTAITALVRRNAVRESRSGLCTAVAGASAEEPAERLVLDFLAARAGRATRGEIAVAPGWPPLESRMRAELVRRGLLRPGWMSWTLILSGLTVIPVLCTNISTFLLAIDTAGDLLTGEPVWPRLGQWWPALLAPPLTVAFLMVIEWMRTPADDRTLLGEAVHQQVLAAHPDHDGSLESYVIRGERPPETVPAPAPERGRADDDGDDDGDGDAGGDGGCGCGGGDA</sequence>
<keyword evidence="2" id="KW-0472">Membrane</keyword>
<comment type="caution">
    <text evidence="3">The sequence shown here is derived from an EMBL/GenBank/DDBJ whole genome shotgun (WGS) entry which is preliminary data.</text>
</comment>
<evidence type="ECO:0000313" key="4">
    <source>
        <dbReference type="Proteomes" id="UP000565579"/>
    </source>
</evidence>
<dbReference type="RefSeq" id="WP_185103584.1">
    <property type="nucleotide sequence ID" value="NZ_BAAAXY010000063.1"/>
</dbReference>
<keyword evidence="2" id="KW-1133">Transmembrane helix</keyword>
<reference evidence="3 4" key="1">
    <citation type="submission" date="2020-08" db="EMBL/GenBank/DDBJ databases">
        <title>Sequencing the genomes of 1000 actinobacteria strains.</title>
        <authorList>
            <person name="Klenk H.-P."/>
        </authorList>
    </citation>
    <scope>NUCLEOTIDE SEQUENCE [LARGE SCALE GENOMIC DNA]</scope>
    <source>
        <strain evidence="3 4">DSM 43768</strain>
    </source>
</reference>
<feature type="transmembrane region" description="Helical" evidence="2">
    <location>
        <begin position="135"/>
        <end position="161"/>
    </location>
</feature>
<gene>
    <name evidence="3" type="ORF">HD593_004007</name>
</gene>
<feature type="transmembrane region" description="Helical" evidence="2">
    <location>
        <begin position="6"/>
        <end position="26"/>
    </location>
</feature>
<feature type="compositionally biased region" description="Acidic residues" evidence="1">
    <location>
        <begin position="256"/>
        <end position="266"/>
    </location>
</feature>
<keyword evidence="4" id="KW-1185">Reference proteome</keyword>
<dbReference type="AlphaFoldDB" id="A0A7X0TZ19"/>